<feature type="transmembrane region" description="Helical" evidence="3">
    <location>
        <begin position="378"/>
        <end position="399"/>
    </location>
</feature>
<dbReference type="Gene3D" id="4.10.400.10">
    <property type="entry name" value="Low-density Lipoprotein Receptor"/>
    <property type="match status" value="1"/>
</dbReference>
<organism evidence="5 6">
    <name type="scientific">Bugula neritina</name>
    <name type="common">Brown bryozoan</name>
    <name type="synonym">Sertularia neritina</name>
    <dbReference type="NCBI Taxonomy" id="10212"/>
    <lineage>
        <taxon>Eukaryota</taxon>
        <taxon>Metazoa</taxon>
        <taxon>Spiralia</taxon>
        <taxon>Lophotrochozoa</taxon>
        <taxon>Bryozoa</taxon>
        <taxon>Gymnolaemata</taxon>
        <taxon>Cheilostomatida</taxon>
        <taxon>Flustrina</taxon>
        <taxon>Buguloidea</taxon>
        <taxon>Bugulidae</taxon>
        <taxon>Bugula</taxon>
    </lineage>
</organism>
<dbReference type="CDD" id="cd00112">
    <property type="entry name" value="LDLa"/>
    <property type="match status" value="1"/>
</dbReference>
<dbReference type="InterPro" id="IPR002172">
    <property type="entry name" value="LDrepeatLR_classA_rpt"/>
</dbReference>
<evidence type="ECO:0000259" key="4">
    <source>
        <dbReference type="PROSITE" id="PS01180"/>
    </source>
</evidence>
<dbReference type="PANTHER" id="PTHR24652">
    <property type="entry name" value="LOW-DENSITY LIPOPROTEIN RECEPTOR CLASS A DOMAIN-CONTAINING PROTEIN 2"/>
    <property type="match status" value="1"/>
</dbReference>
<accession>A0A7J7K755</accession>
<dbReference type="PROSITE" id="PS50068">
    <property type="entry name" value="LDLRA_2"/>
    <property type="match status" value="1"/>
</dbReference>
<reference evidence="5" key="1">
    <citation type="submission" date="2020-06" db="EMBL/GenBank/DDBJ databases">
        <title>Draft genome of Bugula neritina, a colonial animal packing powerful symbionts and potential medicines.</title>
        <authorList>
            <person name="Rayko M."/>
        </authorList>
    </citation>
    <scope>NUCLEOTIDE SEQUENCE [LARGE SCALE GENOMIC DNA]</scope>
    <source>
        <strain evidence="5">Kwan_BN1</strain>
    </source>
</reference>
<evidence type="ECO:0000313" key="6">
    <source>
        <dbReference type="Proteomes" id="UP000593567"/>
    </source>
</evidence>
<keyword evidence="3" id="KW-1133">Transmembrane helix</keyword>
<sequence length="530" mass="59658">MHTFMFKICLNHKCFIADTFAVRLLHAYAVTSLSYIKKLKVNQETQNYGSFHLTADVSNDLSDTLCSVSPAHRVPSPQQPIIDVKKYRSLDDLANIPSACYPFVYDFNDGTLSSQMVHRATYQPNLKCVRVIKDGPFLFSPVIKKLCGSGVAGTTITTTGTYMRLVFYTDDVIEKTGFSLQFNESVPAISCYYNISFTGEKRVEISEAAVRNFYDQSRDIEHIDCVWDISSDDGKNIWLWVEDGSTHPAISSCSDRTIEIFSAENRLSEDFQPMATGSSPCYLIRRKLFPEIGAPRILLHVRSVGRESMPMIRINFTSYIEPNPVPENLCNGSSKFTCEDGRLCLDMDLVCNGRYNCPDGDDESEEACKQKNGPSFGLRYIFVGTAILFFVLVSVALFISAKRMIRENRENEVKKAASTVIVNHRQSRMFEKSMVKRLLDHLSVHDAFSHDSVSQTSRFGHCHHSARNSLPSKRGSWFTNGSISNCSIGSDVRVRGDMEHLSPSVSPVTFLSPDMYANHMELKRLRLSSS</sequence>
<evidence type="ECO:0000256" key="1">
    <source>
        <dbReference type="ARBA" id="ARBA00023157"/>
    </source>
</evidence>
<name>A0A7J7K755_BUGNE</name>
<keyword evidence="3" id="KW-0812">Transmembrane</keyword>
<dbReference type="Pfam" id="PF00057">
    <property type="entry name" value="Ldl_recept_a"/>
    <property type="match status" value="1"/>
</dbReference>
<dbReference type="InterPro" id="IPR042333">
    <property type="entry name" value="LRAD2/Mig-13-like"/>
</dbReference>
<dbReference type="InterPro" id="IPR036055">
    <property type="entry name" value="LDL_receptor-like_sf"/>
</dbReference>
<feature type="domain" description="CUB" evidence="4">
    <location>
        <begin position="132"/>
        <end position="185"/>
    </location>
</feature>
<dbReference type="PROSITE" id="PS01180">
    <property type="entry name" value="CUB"/>
    <property type="match status" value="1"/>
</dbReference>
<dbReference type="InterPro" id="IPR000859">
    <property type="entry name" value="CUB_dom"/>
</dbReference>
<keyword evidence="3" id="KW-0472">Membrane</keyword>
<protein>
    <submittedName>
        <fullName evidence="5">NETO2</fullName>
    </submittedName>
</protein>
<keyword evidence="6" id="KW-1185">Reference proteome</keyword>
<gene>
    <name evidence="5" type="ORF">EB796_007917</name>
</gene>
<dbReference type="Proteomes" id="UP000593567">
    <property type="component" value="Unassembled WGS sequence"/>
</dbReference>
<dbReference type="SUPFAM" id="SSF57424">
    <property type="entry name" value="LDL receptor-like module"/>
    <property type="match status" value="1"/>
</dbReference>
<dbReference type="PROSITE" id="PS01209">
    <property type="entry name" value="LDLRA_1"/>
    <property type="match status" value="1"/>
</dbReference>
<dbReference type="SUPFAM" id="SSF49854">
    <property type="entry name" value="Spermadhesin, CUB domain"/>
    <property type="match status" value="1"/>
</dbReference>
<evidence type="ECO:0000313" key="5">
    <source>
        <dbReference type="EMBL" id="KAF6033774.1"/>
    </source>
</evidence>
<dbReference type="PANTHER" id="PTHR24652:SF69">
    <property type="entry name" value="CUB DOMAIN-CONTAINING PROTEIN"/>
    <property type="match status" value="1"/>
</dbReference>
<dbReference type="InterPro" id="IPR023415">
    <property type="entry name" value="LDLR_class-A_CS"/>
</dbReference>
<keyword evidence="1" id="KW-1015">Disulfide bond</keyword>
<dbReference type="Gene3D" id="2.60.120.290">
    <property type="entry name" value="Spermadhesin, CUB domain"/>
    <property type="match status" value="1"/>
</dbReference>
<proteinExistence type="predicted"/>
<dbReference type="AlphaFoldDB" id="A0A7J7K755"/>
<dbReference type="EMBL" id="VXIV02001241">
    <property type="protein sequence ID" value="KAF6033774.1"/>
    <property type="molecule type" value="Genomic_DNA"/>
</dbReference>
<dbReference type="SMART" id="SM00192">
    <property type="entry name" value="LDLa"/>
    <property type="match status" value="1"/>
</dbReference>
<evidence type="ECO:0000256" key="3">
    <source>
        <dbReference type="SAM" id="Phobius"/>
    </source>
</evidence>
<comment type="caution">
    <text evidence="2">Lacks conserved residue(s) required for the propagation of feature annotation.</text>
</comment>
<dbReference type="OrthoDB" id="9971251at2759"/>
<evidence type="ECO:0000256" key="2">
    <source>
        <dbReference type="PROSITE-ProRule" id="PRU00124"/>
    </source>
</evidence>
<comment type="caution">
    <text evidence="5">The sequence shown here is derived from an EMBL/GenBank/DDBJ whole genome shotgun (WGS) entry which is preliminary data.</text>
</comment>
<dbReference type="InterPro" id="IPR035914">
    <property type="entry name" value="Sperma_CUB_dom_sf"/>
</dbReference>